<dbReference type="Proteomes" id="UP000188357">
    <property type="component" value="Unassembled WGS sequence"/>
</dbReference>
<dbReference type="PRINTS" id="PR01657">
    <property type="entry name" value="MCMFAMILY"/>
</dbReference>
<comment type="similarity">
    <text evidence="1">Belongs to the Mg-chelatase subunits D/I family. ComM subfamily.</text>
</comment>
<dbReference type="InterPro" id="IPR000523">
    <property type="entry name" value="Mg_chelatse_chII-like_cat_dom"/>
</dbReference>
<dbReference type="Gene3D" id="3.40.50.300">
    <property type="entry name" value="P-loop containing nucleotide triphosphate hydrolases"/>
    <property type="match status" value="1"/>
</dbReference>
<evidence type="ECO:0000313" key="5">
    <source>
        <dbReference type="EMBL" id="SJM68906.1"/>
    </source>
</evidence>
<dbReference type="RefSeq" id="WP_077450528.1">
    <property type="nucleotide sequence ID" value="NZ_FUGE01000086.1"/>
</dbReference>
<dbReference type="SMART" id="SM00382">
    <property type="entry name" value="AAA"/>
    <property type="match status" value="1"/>
</dbReference>
<dbReference type="AlphaFoldDB" id="A0A1R4GL42"/>
<dbReference type="InterPro" id="IPR027417">
    <property type="entry name" value="P-loop_NTPase"/>
</dbReference>
<dbReference type="NCBIfam" id="TIGR00368">
    <property type="entry name" value="YifB family Mg chelatase-like AAA ATPase"/>
    <property type="match status" value="1"/>
</dbReference>
<gene>
    <name evidence="5" type="primary">comM</name>
    <name evidence="5" type="ORF">A1232T_00698</name>
</gene>
<proteinExistence type="inferred from homology"/>
<feature type="domain" description="MCM C-terminal AAA(+) ATPase" evidence="4">
    <location>
        <begin position="320"/>
        <end position="415"/>
    </location>
</feature>
<dbReference type="SUPFAM" id="SSF52540">
    <property type="entry name" value="P-loop containing nucleoside triphosphate hydrolases"/>
    <property type="match status" value="1"/>
</dbReference>
<evidence type="ECO:0000313" key="6">
    <source>
        <dbReference type="Proteomes" id="UP000188357"/>
    </source>
</evidence>
<dbReference type="SUPFAM" id="SSF54211">
    <property type="entry name" value="Ribosomal protein S5 domain 2-like"/>
    <property type="match status" value="1"/>
</dbReference>
<dbReference type="Pfam" id="PF13541">
    <property type="entry name" value="ChlI"/>
    <property type="match status" value="1"/>
</dbReference>
<dbReference type="GO" id="GO:0003677">
    <property type="term" value="F:DNA binding"/>
    <property type="evidence" value="ECO:0007669"/>
    <property type="project" value="InterPro"/>
</dbReference>
<keyword evidence="6" id="KW-1185">Reference proteome</keyword>
<dbReference type="GO" id="GO:0005524">
    <property type="term" value="F:ATP binding"/>
    <property type="evidence" value="ECO:0007669"/>
    <property type="project" value="UniProtKB-KW"/>
</dbReference>
<evidence type="ECO:0000259" key="4">
    <source>
        <dbReference type="PROSITE" id="PS50051"/>
    </source>
</evidence>
<protein>
    <submittedName>
        <fullName evidence="5">Competence protein ComM</fullName>
    </submittedName>
</protein>
<accession>A0A1R4GL42</accession>
<dbReference type="PANTHER" id="PTHR32039:SF7">
    <property type="entry name" value="COMPETENCE PROTEIN COMM"/>
    <property type="match status" value="1"/>
</dbReference>
<dbReference type="InterPro" id="IPR020568">
    <property type="entry name" value="Ribosomal_Su5_D2-typ_SF"/>
</dbReference>
<keyword evidence="2" id="KW-0547">Nucleotide-binding</keyword>
<dbReference type="InterPro" id="IPR004482">
    <property type="entry name" value="Mg_chelat-rel"/>
</dbReference>
<dbReference type="STRING" id="1945521.A1232T_00698"/>
<dbReference type="OrthoDB" id="9813147at2"/>
<reference evidence="5 6" key="1">
    <citation type="submission" date="2017-02" db="EMBL/GenBank/DDBJ databases">
        <authorList>
            <person name="Peterson S.W."/>
        </authorList>
    </citation>
    <scope>NUCLEOTIDE SEQUENCE [LARGE SCALE GENOMIC DNA]</scope>
    <source>
        <strain evidence="5">Psychrobacter_piechaudii</strain>
    </source>
</reference>
<dbReference type="CDD" id="cd00009">
    <property type="entry name" value="AAA"/>
    <property type="match status" value="1"/>
</dbReference>
<dbReference type="InterPro" id="IPR001208">
    <property type="entry name" value="MCM_dom"/>
</dbReference>
<dbReference type="Gene3D" id="3.30.230.10">
    <property type="match status" value="1"/>
</dbReference>
<dbReference type="Pfam" id="PF01078">
    <property type="entry name" value="Mg_chelatase"/>
    <property type="match status" value="1"/>
</dbReference>
<dbReference type="InterPro" id="IPR003593">
    <property type="entry name" value="AAA+_ATPase"/>
</dbReference>
<organism evidence="5 6">
    <name type="scientific">Psychrobacter piechaudii</name>
    <dbReference type="NCBI Taxonomy" id="1945521"/>
    <lineage>
        <taxon>Bacteria</taxon>
        <taxon>Pseudomonadati</taxon>
        <taxon>Pseudomonadota</taxon>
        <taxon>Gammaproteobacteria</taxon>
        <taxon>Moraxellales</taxon>
        <taxon>Moraxellaceae</taxon>
        <taxon>Psychrobacter</taxon>
    </lineage>
</organism>
<evidence type="ECO:0000256" key="3">
    <source>
        <dbReference type="ARBA" id="ARBA00022840"/>
    </source>
</evidence>
<dbReference type="InterPro" id="IPR014721">
    <property type="entry name" value="Ribsml_uS5_D2-typ_fold_subgr"/>
</dbReference>
<evidence type="ECO:0000256" key="1">
    <source>
        <dbReference type="ARBA" id="ARBA00006354"/>
    </source>
</evidence>
<sequence>MSFAQVHTRSVVGLHAPKVMVEVHLSQGLPALTIVGLPEAAVRESKDRVRSALINSNFQFPNRRLTINLAPADLPKEGARLDLPIAMGILAASGQIEPQWLEDYEFIGELALNGDLRCIAGGLAVARAIKADSNEHQKQDNNSSKTVYKTRKLMVPAGNGVESSRVKGIEVYAANNLIEVCEHLQVENRVSTQSKATNLAEMPQGILTAVVSKLPVLNASYKVDLADVKGQHHARRALEIAAAGGHSLLFTGPPGSGKTLMAARLSTILPDLNDEEALEVASTYSVANTEYQYGSRPFREIHHTISAVALVGGGSRPKPGEITLANKGVLFLDEMPEFDRKVLEVLRQPLESKQITISPANQQATFPANFQLVAAMNPCPCGYHRDPSNRCHCRPEQIQRYQDRISGPLLDRIDLQVTVPALPISDLQNNQPGECSKAVRARVTKAYQSQQVRQGKPNCELSPSELDEHIMLGDNEKQLLAMAQIKLNLSARGYHRLLRVARTIADLANSVDIKTPHLSEALSYRGG</sequence>
<dbReference type="PROSITE" id="PS50051">
    <property type="entry name" value="MCM_2"/>
    <property type="match status" value="1"/>
</dbReference>
<dbReference type="InterPro" id="IPR045006">
    <property type="entry name" value="CHLI-like"/>
</dbReference>
<name>A0A1R4GL42_9GAMM</name>
<dbReference type="PANTHER" id="PTHR32039">
    <property type="entry name" value="MAGNESIUM-CHELATASE SUBUNIT CHLI"/>
    <property type="match status" value="1"/>
</dbReference>
<dbReference type="InterPro" id="IPR025158">
    <property type="entry name" value="Mg_chelat-rel_C"/>
</dbReference>
<evidence type="ECO:0000256" key="2">
    <source>
        <dbReference type="ARBA" id="ARBA00022741"/>
    </source>
</evidence>
<dbReference type="EMBL" id="FUGE01000086">
    <property type="protein sequence ID" value="SJM68906.1"/>
    <property type="molecule type" value="Genomic_DNA"/>
</dbReference>
<dbReference type="Pfam" id="PF13335">
    <property type="entry name" value="Mg_chelatase_C"/>
    <property type="match status" value="1"/>
</dbReference>
<keyword evidence="3" id="KW-0067">ATP-binding</keyword>